<evidence type="ECO:0000313" key="7">
    <source>
        <dbReference type="Proteomes" id="UP001230188"/>
    </source>
</evidence>
<keyword evidence="2" id="KW-0645">Protease</keyword>
<accession>A0AAD7UDP8</accession>
<keyword evidence="3" id="KW-0732">Signal</keyword>
<keyword evidence="5" id="KW-0325">Glycoprotein</keyword>
<comment type="similarity">
    <text evidence="1">Belongs to the peptidase S28 family.</text>
</comment>
<evidence type="ECO:0000256" key="1">
    <source>
        <dbReference type="ARBA" id="ARBA00011079"/>
    </source>
</evidence>
<keyword evidence="4" id="KW-0378">Hydrolase</keyword>
<evidence type="ECO:0000256" key="3">
    <source>
        <dbReference type="ARBA" id="ARBA00022729"/>
    </source>
</evidence>
<keyword evidence="7" id="KW-1185">Reference proteome</keyword>
<dbReference type="GO" id="GO:0008239">
    <property type="term" value="F:dipeptidyl-peptidase activity"/>
    <property type="evidence" value="ECO:0007669"/>
    <property type="project" value="TreeGrafter"/>
</dbReference>
<dbReference type="SUPFAM" id="SSF53474">
    <property type="entry name" value="alpha/beta-Hydrolases"/>
    <property type="match status" value="1"/>
</dbReference>
<evidence type="ECO:0000256" key="5">
    <source>
        <dbReference type="ARBA" id="ARBA00023180"/>
    </source>
</evidence>
<dbReference type="Gene3D" id="1.20.120.980">
    <property type="entry name" value="Serine carboxypeptidase S28, SKS domain"/>
    <property type="match status" value="1"/>
</dbReference>
<evidence type="ECO:0000313" key="6">
    <source>
        <dbReference type="EMBL" id="KAJ8603273.1"/>
    </source>
</evidence>
<dbReference type="GO" id="GO:0006508">
    <property type="term" value="P:proteolysis"/>
    <property type="evidence" value="ECO:0007669"/>
    <property type="project" value="UniProtKB-KW"/>
</dbReference>
<protein>
    <submittedName>
        <fullName evidence="6">Uncharacterized protein</fullName>
    </submittedName>
</protein>
<dbReference type="InterPro" id="IPR029058">
    <property type="entry name" value="AB_hydrolase_fold"/>
</dbReference>
<evidence type="ECO:0000256" key="4">
    <source>
        <dbReference type="ARBA" id="ARBA00022801"/>
    </source>
</evidence>
<comment type="caution">
    <text evidence="6">The sequence shown here is derived from an EMBL/GenBank/DDBJ whole genome shotgun (WGS) entry which is preliminary data.</text>
</comment>
<gene>
    <name evidence="6" type="ORF">CTAYLR_006955</name>
</gene>
<name>A0AAD7UDP8_9STRA</name>
<dbReference type="EMBL" id="JAQMWT010000358">
    <property type="protein sequence ID" value="KAJ8603273.1"/>
    <property type="molecule type" value="Genomic_DNA"/>
</dbReference>
<dbReference type="InterPro" id="IPR042269">
    <property type="entry name" value="Ser_carbopepase_S28_SKS"/>
</dbReference>
<dbReference type="Pfam" id="PF05577">
    <property type="entry name" value="Peptidase_S28"/>
    <property type="match status" value="2"/>
</dbReference>
<dbReference type="InterPro" id="IPR008758">
    <property type="entry name" value="Peptidase_S28"/>
</dbReference>
<sequence>MTEVLAPAWGGLVVFGEARYYGASVPKYDETWLSTELILADYASLLRSVMSEYEACPVISFGGSYGGSLTTFFRASYPSLVWAALASSAPVGYYDKARWPEFNVTSNTFSDIVAKAYDCLPAIQKSIAAIEDAPVEDVVAAFGVCSVEALGPDSPAELFQYALESLPQLNYPYPVDGRPGWPVEAACGVLAASPGIASAANVTAMVLGTSEPCTPALSEGPGGVPGDGPGPGSWGYQSCTQTLHQFDSSTRIREYVFSLATQDETCTNLYGLAPNTTALTDIYGGYALPNTLSRVFFSNGLLDPWSGGGFFPEFYPNATEKNAFCVMPNAAHHLDLRAPNPADPPDVARCRAEAKHTLEAWIADFFFHTTSELTIGSLGEG</sequence>
<dbReference type="PANTHER" id="PTHR11010:SF38">
    <property type="entry name" value="LYSOSOMAL PRO-X CARBOXYPEPTIDASE"/>
    <property type="match status" value="1"/>
</dbReference>
<reference evidence="6" key="1">
    <citation type="submission" date="2023-01" db="EMBL/GenBank/DDBJ databases">
        <title>Metagenome sequencing of chrysophaentin producing Chrysophaeum taylorii.</title>
        <authorList>
            <person name="Davison J."/>
            <person name="Bewley C."/>
        </authorList>
    </citation>
    <scope>NUCLEOTIDE SEQUENCE</scope>
    <source>
        <strain evidence="6">NIES-1699</strain>
    </source>
</reference>
<organism evidence="6 7">
    <name type="scientific">Chrysophaeum taylorii</name>
    <dbReference type="NCBI Taxonomy" id="2483200"/>
    <lineage>
        <taxon>Eukaryota</taxon>
        <taxon>Sar</taxon>
        <taxon>Stramenopiles</taxon>
        <taxon>Ochrophyta</taxon>
        <taxon>Pelagophyceae</taxon>
        <taxon>Pelagomonadales</taxon>
        <taxon>Pelagomonadaceae</taxon>
        <taxon>Chrysophaeum</taxon>
    </lineage>
</organism>
<proteinExistence type="inferred from homology"/>
<dbReference type="Proteomes" id="UP001230188">
    <property type="component" value="Unassembled WGS sequence"/>
</dbReference>
<dbReference type="GO" id="GO:0070008">
    <property type="term" value="F:serine-type exopeptidase activity"/>
    <property type="evidence" value="ECO:0007669"/>
    <property type="project" value="InterPro"/>
</dbReference>
<dbReference type="PANTHER" id="PTHR11010">
    <property type="entry name" value="PROTEASE S28 PRO-X CARBOXYPEPTIDASE-RELATED"/>
    <property type="match status" value="1"/>
</dbReference>
<evidence type="ECO:0000256" key="2">
    <source>
        <dbReference type="ARBA" id="ARBA00022670"/>
    </source>
</evidence>
<dbReference type="Gene3D" id="3.40.50.1820">
    <property type="entry name" value="alpha/beta hydrolase"/>
    <property type="match status" value="1"/>
</dbReference>
<dbReference type="AlphaFoldDB" id="A0AAD7UDP8"/>